<accession>T0ZG78</accession>
<dbReference type="GO" id="GO:0009288">
    <property type="term" value="C:bacterial-type flagellum"/>
    <property type="evidence" value="ECO:0007669"/>
    <property type="project" value="InterPro"/>
</dbReference>
<dbReference type="EMBL" id="AUZX01011416">
    <property type="protein sequence ID" value="EQD43332.1"/>
    <property type="molecule type" value="Genomic_DNA"/>
</dbReference>
<name>T0ZG78_9ZZZZ</name>
<dbReference type="PANTHER" id="PTHR42792">
    <property type="entry name" value="FLAGELLIN"/>
    <property type="match status" value="1"/>
</dbReference>
<dbReference type="PANTHER" id="PTHR42792:SF2">
    <property type="entry name" value="FLAGELLIN"/>
    <property type="match status" value="1"/>
</dbReference>
<gene>
    <name evidence="2" type="ORF">B1A_15562</name>
</gene>
<dbReference type="InterPro" id="IPR001029">
    <property type="entry name" value="Flagellin_N"/>
</dbReference>
<proteinExistence type="predicted"/>
<keyword evidence="2" id="KW-0966">Cell projection</keyword>
<keyword evidence="2" id="KW-0282">Flagellum</keyword>
<evidence type="ECO:0000259" key="1">
    <source>
        <dbReference type="Pfam" id="PF00669"/>
    </source>
</evidence>
<dbReference type="SUPFAM" id="SSF64518">
    <property type="entry name" value="Phase 1 flagellin"/>
    <property type="match status" value="1"/>
</dbReference>
<evidence type="ECO:0000313" key="2">
    <source>
        <dbReference type="EMBL" id="EQD43332.1"/>
    </source>
</evidence>
<dbReference type="PRINTS" id="PR00207">
    <property type="entry name" value="FLAGELLIN"/>
</dbReference>
<sequence length="133" mass="14269">MFVNTNVAALNAWLNLSNTQNSMTSILQQLSSGLKINSAANNPAGLAISQQMQSEISGMNQAYQNSQTAINLFQTADSALGSIQSILQSMRSLASQASTSTNNSTDLQALQSEMNQYAQQITQISNDTNFNTL</sequence>
<reference evidence="2" key="2">
    <citation type="journal article" date="2014" name="ISME J.">
        <title>Microbial stratification in low pH oxic and suboxic macroscopic growths along an acid mine drainage.</title>
        <authorList>
            <person name="Mendez-Garcia C."/>
            <person name="Mesa V."/>
            <person name="Sprenger R.R."/>
            <person name="Richter M."/>
            <person name="Diez M.S."/>
            <person name="Solano J."/>
            <person name="Bargiela R."/>
            <person name="Golyshina O.V."/>
            <person name="Manteca A."/>
            <person name="Ramos J.L."/>
            <person name="Gallego J.R."/>
            <person name="Llorente I."/>
            <person name="Martins Dos Santos V.A."/>
            <person name="Jensen O.N."/>
            <person name="Pelaez A.I."/>
            <person name="Sanchez J."/>
            <person name="Ferrer M."/>
        </authorList>
    </citation>
    <scope>NUCLEOTIDE SEQUENCE</scope>
</reference>
<keyword evidence="2" id="KW-0969">Cilium</keyword>
<reference evidence="2" key="1">
    <citation type="submission" date="2013-08" db="EMBL/GenBank/DDBJ databases">
        <authorList>
            <person name="Mendez C."/>
            <person name="Richter M."/>
            <person name="Ferrer M."/>
            <person name="Sanchez J."/>
        </authorList>
    </citation>
    <scope>NUCLEOTIDE SEQUENCE</scope>
</reference>
<feature type="non-terminal residue" evidence="2">
    <location>
        <position position="133"/>
    </location>
</feature>
<dbReference type="Gene3D" id="1.20.1330.10">
    <property type="entry name" value="f41 fragment of flagellin, N-terminal domain"/>
    <property type="match status" value="1"/>
</dbReference>
<comment type="caution">
    <text evidence="2">The sequence shown here is derived from an EMBL/GenBank/DDBJ whole genome shotgun (WGS) entry which is preliminary data.</text>
</comment>
<feature type="domain" description="Flagellin N-terminal" evidence="1">
    <location>
        <begin position="3"/>
        <end position="132"/>
    </location>
</feature>
<dbReference type="Pfam" id="PF00669">
    <property type="entry name" value="Flagellin_N"/>
    <property type="match status" value="1"/>
</dbReference>
<protein>
    <submittedName>
        <fullName evidence="2">Flagellin domain-containing protein</fullName>
    </submittedName>
</protein>
<dbReference type="AlphaFoldDB" id="T0ZG78"/>
<dbReference type="InterPro" id="IPR001492">
    <property type="entry name" value="Flagellin"/>
</dbReference>
<dbReference type="GO" id="GO:0005198">
    <property type="term" value="F:structural molecule activity"/>
    <property type="evidence" value="ECO:0007669"/>
    <property type="project" value="InterPro"/>
</dbReference>
<organism evidence="2">
    <name type="scientific">mine drainage metagenome</name>
    <dbReference type="NCBI Taxonomy" id="410659"/>
    <lineage>
        <taxon>unclassified sequences</taxon>
        <taxon>metagenomes</taxon>
        <taxon>ecological metagenomes</taxon>
    </lineage>
</organism>